<feature type="coiled-coil region" evidence="1">
    <location>
        <begin position="367"/>
        <end position="402"/>
    </location>
</feature>
<feature type="compositionally biased region" description="Pro residues" evidence="2">
    <location>
        <begin position="158"/>
        <end position="169"/>
    </location>
</feature>
<feature type="region of interest" description="Disordered" evidence="2">
    <location>
        <begin position="896"/>
        <end position="1151"/>
    </location>
</feature>
<feature type="compositionally biased region" description="Basic residues" evidence="2">
    <location>
        <begin position="1051"/>
        <end position="1060"/>
    </location>
</feature>
<dbReference type="InParanoid" id="A0A4S2MR01"/>
<protein>
    <submittedName>
        <fullName evidence="3">Uncharacterized protein</fullName>
    </submittedName>
</protein>
<organism evidence="3 4">
    <name type="scientific">Ascodesmis nigricans</name>
    <dbReference type="NCBI Taxonomy" id="341454"/>
    <lineage>
        <taxon>Eukaryota</taxon>
        <taxon>Fungi</taxon>
        <taxon>Dikarya</taxon>
        <taxon>Ascomycota</taxon>
        <taxon>Pezizomycotina</taxon>
        <taxon>Pezizomycetes</taxon>
        <taxon>Pezizales</taxon>
        <taxon>Ascodesmidaceae</taxon>
        <taxon>Ascodesmis</taxon>
    </lineage>
</organism>
<feature type="compositionally biased region" description="Basic and acidic residues" evidence="2">
    <location>
        <begin position="437"/>
        <end position="453"/>
    </location>
</feature>
<feature type="compositionally biased region" description="Low complexity" evidence="2">
    <location>
        <begin position="1002"/>
        <end position="1016"/>
    </location>
</feature>
<feature type="compositionally biased region" description="Low complexity" evidence="2">
    <location>
        <begin position="978"/>
        <end position="990"/>
    </location>
</feature>
<feature type="compositionally biased region" description="Basic and acidic residues" evidence="2">
    <location>
        <begin position="1117"/>
        <end position="1134"/>
    </location>
</feature>
<feature type="compositionally biased region" description="Low complexity" evidence="2">
    <location>
        <begin position="91"/>
        <end position="102"/>
    </location>
</feature>
<feature type="compositionally biased region" description="Basic and acidic residues" evidence="2">
    <location>
        <begin position="550"/>
        <end position="559"/>
    </location>
</feature>
<keyword evidence="4" id="KW-1185">Reference proteome</keyword>
<feature type="compositionally biased region" description="Acidic residues" evidence="2">
    <location>
        <begin position="966"/>
        <end position="977"/>
    </location>
</feature>
<accession>A0A4S2MR01</accession>
<feature type="region of interest" description="Disordered" evidence="2">
    <location>
        <begin position="1"/>
        <end position="364"/>
    </location>
</feature>
<feature type="compositionally biased region" description="Polar residues" evidence="2">
    <location>
        <begin position="121"/>
        <end position="144"/>
    </location>
</feature>
<name>A0A4S2MR01_9PEZI</name>
<feature type="compositionally biased region" description="Low complexity" evidence="2">
    <location>
        <begin position="953"/>
        <end position="965"/>
    </location>
</feature>
<evidence type="ECO:0000313" key="4">
    <source>
        <dbReference type="Proteomes" id="UP000298138"/>
    </source>
</evidence>
<feature type="compositionally biased region" description="Acidic residues" evidence="2">
    <location>
        <begin position="1017"/>
        <end position="1026"/>
    </location>
</feature>
<reference evidence="3 4" key="1">
    <citation type="submission" date="2019-04" db="EMBL/GenBank/DDBJ databases">
        <title>Comparative genomics and transcriptomics to analyze fruiting body development in filamentous ascomycetes.</title>
        <authorList>
            <consortium name="DOE Joint Genome Institute"/>
            <person name="Lutkenhaus R."/>
            <person name="Traeger S."/>
            <person name="Breuer J."/>
            <person name="Kuo A."/>
            <person name="Lipzen A."/>
            <person name="Pangilinan J."/>
            <person name="Dilworth D."/>
            <person name="Sandor L."/>
            <person name="Poggeler S."/>
            <person name="Barry K."/>
            <person name="Grigoriev I.V."/>
            <person name="Nowrousian M."/>
        </authorList>
    </citation>
    <scope>NUCLEOTIDE SEQUENCE [LARGE SCALE GENOMIC DNA]</scope>
    <source>
        <strain evidence="3 4">CBS 389.68</strain>
    </source>
</reference>
<keyword evidence="1" id="KW-0175">Coiled coil</keyword>
<dbReference type="OrthoDB" id="5381833at2759"/>
<feature type="region of interest" description="Disordered" evidence="2">
    <location>
        <begin position="592"/>
        <end position="658"/>
    </location>
</feature>
<feature type="compositionally biased region" description="Low complexity" evidence="2">
    <location>
        <begin position="623"/>
        <end position="637"/>
    </location>
</feature>
<feature type="region of interest" description="Disordered" evidence="2">
    <location>
        <begin position="1172"/>
        <end position="1202"/>
    </location>
</feature>
<feature type="compositionally biased region" description="Low complexity" evidence="2">
    <location>
        <begin position="1032"/>
        <end position="1044"/>
    </location>
</feature>
<feature type="compositionally biased region" description="Basic and acidic residues" evidence="2">
    <location>
        <begin position="1061"/>
        <end position="1075"/>
    </location>
</feature>
<feature type="compositionally biased region" description="Pro residues" evidence="2">
    <location>
        <begin position="103"/>
        <end position="112"/>
    </location>
</feature>
<feature type="region of interest" description="Disordered" evidence="2">
    <location>
        <begin position="493"/>
        <end position="513"/>
    </location>
</feature>
<sequence>MGDSYRPDQRGRDLPRVPRADDIPRGQRNHYDHPVRQSRWDQRPGPERYDAPSRGSRGETLTLFTPGVASHPPSRFPEPPAQQFARRITFPSSSSSSSSSHTPAPPRPPRPPGNHIYPSPQFEQFSNPPRQQQPFPTPHSTPVASANWGGHVRRPFSVAPPLPPQPTFPPSRQEERGRYESAASIDLSQLPPLRHNSDAYRPPPRNGDVCNNAHPTHSRPPVQAAPRFQGDYYRPNADSPPPVRRMEMVVGRQTPPRVFGRSDAKGRDGSGGFGNQPGRTLQQMLHDTPRNPPTPPKPGGSRCFEHHYPPPPSQPIENNHPTNTLQLPISNTPTQPPKPPRREPPFTAPRAPAPTTSMSDTPSSARIQTALALLAQQEARLARKKARRAEKLAEEQKRWETRLAGYLEALANGKTITELALSMRDERRLKGVLKAQRKGEKPSKRGGKNDPRAKPTTTMNTGIRRATTDTASTTPAMTAMETMDLHSLAAQLAQEDAQPHPTNTEEAAKRRMEREKRYRAVFEADREERRRKGFPVKPYRTLEEVRREIGDRRERERRVVPVPVPGAEMENGRSGDTYPAATRRPVDLIAGIGQQPAGPESKKRKHPDVSKNAKSPKQKTTPKSKPTAATRSTTPTTQKKKHHLTGNSARPPPDLVPSATDRALISAHELTLHPLGLQRAAFTKSPLHPSYTYVPRGNAFITKRIKAYTLALRKPFYVVRDGRTSYLGYQCPTAVYRRALKHEEESRSERQMKRMKDPGVRVKVRQAEAVLEGMFLSMPPVVKAGVVSRLFDEPSRATGDSLPEQLRLAAKAHLESGYDLDAEIQKIMDTIPTLRGQGSAKKVKEREEKARKQAELARDRYCREMWKEWGAEQGTDHNTTLRFARVETFLRIARERGKGVEDDGDGGGGDGEHDDEEEGSCDDDHDADDDDIPLSDLESATDADGVTAAGVMDLSSDSSTSSSAESDSDADPADSDADLLLSSSSDSAPAYITEHPPPRIVLSVSSSDYSSSSSSSSDDDDGLGGDDDLRAAARAVTPHRAALASLEQRRREMKRGRKVKREPVDNDGRHEEREIGGLGDGGDMGGGGDGGDGGEGGDVDVDMDAGSGVEVDAADIDLDRNMRVDEDVDLRDSDLDPALIPYPSTSPVPEVDIDIDMDEEKPVLDRLRNDDHAMQVSRVQTRGRYREKQQHHQEDEEEDDEQIKLEVKEETPWVPRIYISD</sequence>
<dbReference type="Proteomes" id="UP000298138">
    <property type="component" value="Unassembled WGS sequence"/>
</dbReference>
<feature type="compositionally biased region" description="Polar residues" evidence="2">
    <location>
        <begin position="315"/>
        <end position="331"/>
    </location>
</feature>
<feature type="region of interest" description="Disordered" evidence="2">
    <location>
        <begin position="433"/>
        <end position="460"/>
    </location>
</feature>
<feature type="compositionally biased region" description="Gly residues" evidence="2">
    <location>
        <begin position="1076"/>
        <end position="1094"/>
    </location>
</feature>
<gene>
    <name evidence="3" type="ORF">EX30DRAFT_352206</name>
</gene>
<dbReference type="AlphaFoldDB" id="A0A4S2MR01"/>
<proteinExistence type="predicted"/>
<feature type="compositionally biased region" description="Acidic residues" evidence="2">
    <location>
        <begin position="912"/>
        <end position="933"/>
    </location>
</feature>
<evidence type="ECO:0000256" key="2">
    <source>
        <dbReference type="SAM" id="MobiDB-lite"/>
    </source>
</evidence>
<feature type="compositionally biased region" description="Basic and acidic residues" evidence="2">
    <location>
        <begin position="1184"/>
        <end position="1194"/>
    </location>
</feature>
<evidence type="ECO:0000256" key="1">
    <source>
        <dbReference type="SAM" id="Coils"/>
    </source>
</evidence>
<dbReference type="EMBL" id="ML220162">
    <property type="protein sequence ID" value="TGZ76937.1"/>
    <property type="molecule type" value="Genomic_DNA"/>
</dbReference>
<feature type="compositionally biased region" description="Basic and acidic residues" evidence="2">
    <location>
        <begin position="1"/>
        <end position="51"/>
    </location>
</feature>
<evidence type="ECO:0000313" key="3">
    <source>
        <dbReference type="EMBL" id="TGZ76937.1"/>
    </source>
</evidence>
<feature type="region of interest" description="Disordered" evidence="2">
    <location>
        <begin position="550"/>
        <end position="580"/>
    </location>
</feature>